<comment type="caution">
    <text evidence="1">The sequence shown here is derived from an EMBL/GenBank/DDBJ whole genome shotgun (WGS) entry which is preliminary data.</text>
</comment>
<name>A0ABQ7JJF1_9FUNG</name>
<accession>A0ABQ7JJF1</accession>
<sequence>LWSKATHLFCIKLRLQTFPMDIRHDRLPPRLELRLNMGILCSTKPVTLSMVSIHPLTLIHMTVDCKIHSCGRLIRLMDTAKHTHLPTQPHLILIMVQ</sequence>
<evidence type="ECO:0000313" key="1">
    <source>
        <dbReference type="EMBL" id="KAG0276351.1"/>
    </source>
</evidence>
<gene>
    <name evidence="1" type="ORF">BGZ96_003344</name>
</gene>
<dbReference type="Proteomes" id="UP001194696">
    <property type="component" value="Unassembled WGS sequence"/>
</dbReference>
<proteinExistence type="predicted"/>
<reference evidence="1 2" key="1">
    <citation type="journal article" date="2020" name="Fungal Divers.">
        <title>Resolving the Mortierellaceae phylogeny through synthesis of multi-gene phylogenetics and phylogenomics.</title>
        <authorList>
            <person name="Vandepol N."/>
            <person name="Liber J."/>
            <person name="Desiro A."/>
            <person name="Na H."/>
            <person name="Kennedy M."/>
            <person name="Barry K."/>
            <person name="Grigoriev I.V."/>
            <person name="Miller A.N."/>
            <person name="O'Donnell K."/>
            <person name="Stajich J.E."/>
            <person name="Bonito G."/>
        </authorList>
    </citation>
    <scope>NUCLEOTIDE SEQUENCE [LARGE SCALE GENOMIC DNA]</scope>
    <source>
        <strain evidence="1 2">AD045</strain>
    </source>
</reference>
<evidence type="ECO:0000313" key="2">
    <source>
        <dbReference type="Proteomes" id="UP001194696"/>
    </source>
</evidence>
<organism evidence="1 2">
    <name type="scientific">Linnemannia gamsii</name>
    <dbReference type="NCBI Taxonomy" id="64522"/>
    <lineage>
        <taxon>Eukaryota</taxon>
        <taxon>Fungi</taxon>
        <taxon>Fungi incertae sedis</taxon>
        <taxon>Mucoromycota</taxon>
        <taxon>Mortierellomycotina</taxon>
        <taxon>Mortierellomycetes</taxon>
        <taxon>Mortierellales</taxon>
        <taxon>Mortierellaceae</taxon>
        <taxon>Linnemannia</taxon>
    </lineage>
</organism>
<feature type="non-terminal residue" evidence="1">
    <location>
        <position position="1"/>
    </location>
</feature>
<keyword evidence="2" id="KW-1185">Reference proteome</keyword>
<dbReference type="EMBL" id="JAAAIM010001708">
    <property type="protein sequence ID" value="KAG0276351.1"/>
    <property type="molecule type" value="Genomic_DNA"/>
</dbReference>
<protein>
    <submittedName>
        <fullName evidence="1">Uncharacterized protein</fullName>
    </submittedName>
</protein>